<name>A0A1C7LSX8_GRIFR</name>
<dbReference type="GO" id="GO:0016787">
    <property type="term" value="F:hydrolase activity"/>
    <property type="evidence" value="ECO:0007669"/>
    <property type="project" value="UniProtKB-KW"/>
</dbReference>
<dbReference type="STRING" id="5627.A0A1C7LSX8"/>
<keyword evidence="2" id="KW-0067">ATP-binding</keyword>
<dbReference type="GO" id="GO:0004386">
    <property type="term" value="F:helicase activity"/>
    <property type="evidence" value="ECO:0007669"/>
    <property type="project" value="UniProtKB-KW"/>
</dbReference>
<evidence type="ECO:0000256" key="1">
    <source>
        <dbReference type="ARBA" id="ARBA00022801"/>
    </source>
</evidence>
<gene>
    <name evidence="3" type="ORF">A0H81_12109</name>
</gene>
<dbReference type="EMBL" id="LUGG01000023">
    <property type="protein sequence ID" value="OBZ67833.1"/>
    <property type="molecule type" value="Genomic_DNA"/>
</dbReference>
<evidence type="ECO:0000313" key="3">
    <source>
        <dbReference type="EMBL" id="OBZ67833.1"/>
    </source>
</evidence>
<dbReference type="Proteomes" id="UP000092993">
    <property type="component" value="Unassembled WGS sequence"/>
</dbReference>
<dbReference type="PANTHER" id="PTHR44533:SF4">
    <property type="entry name" value="DEAD_H RNA HELICASE, PUTATIVE-RELATED"/>
    <property type="match status" value="1"/>
</dbReference>
<keyword evidence="2" id="KW-0547">Nucleotide-binding</keyword>
<keyword evidence="1" id="KW-0378">Hydrolase</keyword>
<comment type="caution">
    <text evidence="3">The sequence shown here is derived from an EMBL/GenBank/DDBJ whole genome shotgun (WGS) entry which is preliminary data.</text>
</comment>
<dbReference type="AlphaFoldDB" id="A0A1C7LSX8"/>
<evidence type="ECO:0000256" key="2">
    <source>
        <dbReference type="ARBA" id="ARBA00022806"/>
    </source>
</evidence>
<proteinExistence type="predicted"/>
<evidence type="ECO:0000313" key="4">
    <source>
        <dbReference type="Proteomes" id="UP000092993"/>
    </source>
</evidence>
<accession>A0A1C7LSX8</accession>
<keyword evidence="4" id="KW-1185">Reference proteome</keyword>
<dbReference type="GO" id="GO:0005737">
    <property type="term" value="C:cytoplasm"/>
    <property type="evidence" value="ECO:0007669"/>
    <property type="project" value="TreeGrafter"/>
</dbReference>
<sequence>MRFPFPSHLQSTAVKAVARSPFVANSGHGDDFKTVNELTSTARRGLHLNEYAIPSMQQFTAIPGQGNDFFALNAYLLDFYTHGQTAALKAANGIRDGEMWYLLQDFTLTLKTIRTGLAQLLQKASSNNDGMEADDGGNLTVAMEQWIQLRQTPMR</sequence>
<dbReference type="OrthoDB" id="2320933at2759"/>
<dbReference type="InterPro" id="IPR052431">
    <property type="entry name" value="SKI2_subfamily_helicases"/>
</dbReference>
<dbReference type="PANTHER" id="PTHR44533">
    <property type="entry name" value="DEAD/H RNA HELICASE, PUTATIVE-RELATED"/>
    <property type="match status" value="1"/>
</dbReference>
<organism evidence="3 4">
    <name type="scientific">Grifola frondosa</name>
    <name type="common">Maitake</name>
    <name type="synonym">Polyporus frondosus</name>
    <dbReference type="NCBI Taxonomy" id="5627"/>
    <lineage>
        <taxon>Eukaryota</taxon>
        <taxon>Fungi</taxon>
        <taxon>Dikarya</taxon>
        <taxon>Basidiomycota</taxon>
        <taxon>Agaricomycotina</taxon>
        <taxon>Agaricomycetes</taxon>
        <taxon>Polyporales</taxon>
        <taxon>Grifolaceae</taxon>
        <taxon>Grifola</taxon>
    </lineage>
</organism>
<reference evidence="3 4" key="1">
    <citation type="submission" date="2016-03" db="EMBL/GenBank/DDBJ databases">
        <title>Whole genome sequencing of Grifola frondosa 9006-11.</title>
        <authorList>
            <person name="Min B."/>
            <person name="Park H."/>
            <person name="Kim J.-G."/>
            <person name="Cho H."/>
            <person name="Oh Y.-L."/>
            <person name="Kong W.-S."/>
            <person name="Choi I.-G."/>
        </authorList>
    </citation>
    <scope>NUCLEOTIDE SEQUENCE [LARGE SCALE GENOMIC DNA]</scope>
    <source>
        <strain evidence="3 4">9006-11</strain>
    </source>
</reference>
<protein>
    <submittedName>
        <fullName evidence="3">Uncharacterized protein</fullName>
    </submittedName>
</protein>
<keyword evidence="2" id="KW-0347">Helicase</keyword>